<dbReference type="CDD" id="cd00063">
    <property type="entry name" value="FN3"/>
    <property type="match status" value="1"/>
</dbReference>
<feature type="domain" description="Fibronectin type-III" evidence="2">
    <location>
        <begin position="1"/>
        <end position="77"/>
    </location>
</feature>
<name>A0AAV2S7F8_MEGNR</name>
<evidence type="ECO:0000313" key="4">
    <source>
        <dbReference type="Proteomes" id="UP001497623"/>
    </source>
</evidence>
<dbReference type="PROSITE" id="PS50853">
    <property type="entry name" value="FN3"/>
    <property type="match status" value="1"/>
</dbReference>
<dbReference type="SUPFAM" id="SSF49265">
    <property type="entry name" value="Fibronectin type III"/>
    <property type="match status" value="1"/>
</dbReference>
<protein>
    <recommendedName>
        <fullName evidence="2">Fibronectin type-III domain-containing protein</fullName>
    </recommendedName>
</protein>
<gene>
    <name evidence="3" type="ORF">MNOR_LOCUS33233</name>
</gene>
<comment type="caution">
    <text evidence="3">The sequence shown here is derived from an EMBL/GenBank/DDBJ whole genome shotgun (WGS) entry which is preliminary data.</text>
</comment>
<reference evidence="3 4" key="1">
    <citation type="submission" date="2024-05" db="EMBL/GenBank/DDBJ databases">
        <authorList>
            <person name="Wallberg A."/>
        </authorList>
    </citation>
    <scope>NUCLEOTIDE SEQUENCE [LARGE SCALE GENOMIC DNA]</scope>
</reference>
<keyword evidence="1" id="KW-0472">Membrane</keyword>
<dbReference type="Proteomes" id="UP001497623">
    <property type="component" value="Unassembled WGS sequence"/>
</dbReference>
<evidence type="ECO:0000256" key="1">
    <source>
        <dbReference type="SAM" id="Phobius"/>
    </source>
</evidence>
<feature type="non-terminal residue" evidence="3">
    <location>
        <position position="174"/>
    </location>
</feature>
<feature type="transmembrane region" description="Helical" evidence="1">
    <location>
        <begin position="99"/>
        <end position="121"/>
    </location>
</feature>
<dbReference type="Gene3D" id="2.60.40.10">
    <property type="entry name" value="Immunoglobulins"/>
    <property type="match status" value="1"/>
</dbReference>
<sequence>LEVRCGAGWDGGLLQTFTLEVQEQPSGKLITHHTEEELPHFTVTGLQPGTEYVLVVGASNSHGSAETHVIHFHTPIDVAEKQTSAVATSTNDFLAWTPILGVLLGVAFSLLVCSVAIVFLVRARSSSRNENSAADTPQTKVVYEKAEPSALKTVGSCSSLTKEKFGPDVILIKE</sequence>
<dbReference type="AlphaFoldDB" id="A0AAV2S7F8"/>
<dbReference type="InterPro" id="IPR036116">
    <property type="entry name" value="FN3_sf"/>
</dbReference>
<feature type="non-terminal residue" evidence="3">
    <location>
        <position position="1"/>
    </location>
</feature>
<dbReference type="EMBL" id="CAXKWB010047363">
    <property type="protein sequence ID" value="CAL4165246.1"/>
    <property type="molecule type" value="Genomic_DNA"/>
</dbReference>
<dbReference type="InterPro" id="IPR003961">
    <property type="entry name" value="FN3_dom"/>
</dbReference>
<keyword evidence="1" id="KW-0812">Transmembrane</keyword>
<keyword evidence="1" id="KW-1133">Transmembrane helix</keyword>
<dbReference type="InterPro" id="IPR013783">
    <property type="entry name" value="Ig-like_fold"/>
</dbReference>
<evidence type="ECO:0000259" key="2">
    <source>
        <dbReference type="PROSITE" id="PS50853"/>
    </source>
</evidence>
<keyword evidence="4" id="KW-1185">Reference proteome</keyword>
<organism evidence="3 4">
    <name type="scientific">Meganyctiphanes norvegica</name>
    <name type="common">Northern krill</name>
    <name type="synonym">Thysanopoda norvegica</name>
    <dbReference type="NCBI Taxonomy" id="48144"/>
    <lineage>
        <taxon>Eukaryota</taxon>
        <taxon>Metazoa</taxon>
        <taxon>Ecdysozoa</taxon>
        <taxon>Arthropoda</taxon>
        <taxon>Crustacea</taxon>
        <taxon>Multicrustacea</taxon>
        <taxon>Malacostraca</taxon>
        <taxon>Eumalacostraca</taxon>
        <taxon>Eucarida</taxon>
        <taxon>Euphausiacea</taxon>
        <taxon>Euphausiidae</taxon>
        <taxon>Meganyctiphanes</taxon>
    </lineage>
</organism>
<accession>A0AAV2S7F8</accession>
<proteinExistence type="predicted"/>
<evidence type="ECO:0000313" key="3">
    <source>
        <dbReference type="EMBL" id="CAL4165246.1"/>
    </source>
</evidence>